<sequence>MDINSISQSLSLSEHYSESESVSGTEAITPVQQVPSQSLSESVLQALPSTGQESQTSLSLLGGMLLFGLFKKKKQKEEQE</sequence>
<evidence type="ECO:0000313" key="8">
    <source>
        <dbReference type="Proteomes" id="UP001304088"/>
    </source>
</evidence>
<organism evidence="7 8">
    <name type="scientific">Streptococcus suivaginalis</name>
    <dbReference type="NCBI Taxonomy" id="3028082"/>
    <lineage>
        <taxon>Bacteria</taxon>
        <taxon>Bacillati</taxon>
        <taxon>Bacillota</taxon>
        <taxon>Bacilli</taxon>
        <taxon>Lactobacillales</taxon>
        <taxon>Streptococcaceae</taxon>
        <taxon>Streptococcus</taxon>
    </lineage>
</organism>
<evidence type="ECO:0000256" key="5">
    <source>
        <dbReference type="SAM" id="MobiDB-lite"/>
    </source>
</evidence>
<evidence type="ECO:0000259" key="6">
    <source>
        <dbReference type="Pfam" id="PF00746"/>
    </source>
</evidence>
<dbReference type="InterPro" id="IPR019931">
    <property type="entry name" value="LPXTG_anchor"/>
</dbReference>
<feature type="compositionally biased region" description="Polar residues" evidence="5">
    <location>
        <begin position="24"/>
        <end position="34"/>
    </location>
</feature>
<dbReference type="RefSeq" id="WP_316716092.1">
    <property type="nucleotide sequence ID" value="NZ_CP118733.1"/>
</dbReference>
<gene>
    <name evidence="7" type="ORF">PXH68_07960</name>
</gene>
<proteinExistence type="predicted"/>
<evidence type="ECO:0000256" key="3">
    <source>
        <dbReference type="ARBA" id="ARBA00022729"/>
    </source>
</evidence>
<keyword evidence="4" id="KW-0572">Peptidoglycan-anchor</keyword>
<dbReference type="AlphaFoldDB" id="A0AA97A029"/>
<feature type="domain" description="Gram-positive cocci surface proteins LPxTG" evidence="6">
    <location>
        <begin position="44"/>
        <end position="77"/>
    </location>
</feature>
<feature type="region of interest" description="Disordered" evidence="5">
    <location>
        <begin position="1"/>
        <end position="34"/>
    </location>
</feature>
<name>A0AA97A029_9STRE</name>
<evidence type="ECO:0000256" key="2">
    <source>
        <dbReference type="ARBA" id="ARBA00022525"/>
    </source>
</evidence>
<feature type="compositionally biased region" description="Low complexity" evidence="5">
    <location>
        <begin position="1"/>
        <end position="23"/>
    </location>
</feature>
<keyword evidence="2" id="KW-0964">Secreted</keyword>
<evidence type="ECO:0000256" key="1">
    <source>
        <dbReference type="ARBA" id="ARBA00022512"/>
    </source>
</evidence>
<dbReference type="KEGG" id="ssuv:PXH68_07960"/>
<keyword evidence="8" id="KW-1185">Reference proteome</keyword>
<evidence type="ECO:0000256" key="4">
    <source>
        <dbReference type="ARBA" id="ARBA00023088"/>
    </source>
</evidence>
<dbReference type="Proteomes" id="UP001304088">
    <property type="component" value="Chromosome"/>
</dbReference>
<evidence type="ECO:0000313" key="7">
    <source>
        <dbReference type="EMBL" id="WNY48107.1"/>
    </source>
</evidence>
<dbReference type="NCBIfam" id="TIGR01167">
    <property type="entry name" value="LPXTG_anchor"/>
    <property type="match status" value="1"/>
</dbReference>
<keyword evidence="3" id="KW-0732">Signal</keyword>
<dbReference type="Pfam" id="PF00746">
    <property type="entry name" value="Gram_pos_anchor"/>
    <property type="match status" value="1"/>
</dbReference>
<keyword evidence="1" id="KW-0134">Cell wall</keyword>
<protein>
    <submittedName>
        <fullName evidence="7">LPXTG cell wall anchor domain-containing protein</fullName>
    </submittedName>
</protein>
<accession>A0AA97A029</accession>
<dbReference type="EMBL" id="CP118733">
    <property type="protein sequence ID" value="WNY48107.1"/>
    <property type="molecule type" value="Genomic_DNA"/>
</dbReference>
<reference evidence="7 8" key="1">
    <citation type="submission" date="2023-02" db="EMBL/GenBank/DDBJ databases">
        <title>Streptococcus sp. Genome Sequencing and Assembly.</title>
        <authorList>
            <person name="Shore S.M."/>
            <person name="Nicholson T.L."/>
        </authorList>
    </citation>
    <scope>NUCLEOTIDE SEQUENCE [LARGE SCALE GENOMIC DNA]</scope>
    <source>
        <strain evidence="7 8">29896</strain>
    </source>
</reference>